<comment type="caution">
    <text evidence="6">The sequence shown here is derived from an EMBL/GenBank/DDBJ whole genome shotgun (WGS) entry which is preliminary data.</text>
</comment>
<comment type="catalytic activity">
    <reaction evidence="5">
        <text>an L-alpha-D-Hep-(1-&gt;5)-[alpha-Kdo-(2-&gt;4)]-alpha-Kdo-(2-&gt;6)-lipid A + ADP-L-glycero-beta-D-manno-heptose = an L-alpha-D-Hep-(1-&gt;3)-L-alpha-D-Hep-(1-&gt;5)-[alpha-Kdo-(2-&gt;4)]-alpha-Kdo-(2-&gt;6)-lipid A + ADP + H(+)</text>
        <dbReference type="Rhea" id="RHEA:74071"/>
        <dbReference type="ChEBI" id="CHEBI:15378"/>
        <dbReference type="ChEBI" id="CHEBI:61506"/>
        <dbReference type="ChEBI" id="CHEBI:193068"/>
        <dbReference type="ChEBI" id="CHEBI:193069"/>
        <dbReference type="ChEBI" id="CHEBI:456216"/>
        <dbReference type="EC" id="2.4.99.24"/>
    </reaction>
</comment>
<dbReference type="FunFam" id="3.40.50.2000:FF:000023">
    <property type="entry name" value="ADP-heptose--LPS heptosyltransferase II"/>
    <property type="match status" value="1"/>
</dbReference>
<dbReference type="NCBIfam" id="TIGR02195">
    <property type="entry name" value="heptsyl_trn_II"/>
    <property type="match status" value="1"/>
</dbReference>
<dbReference type="SUPFAM" id="SSF53756">
    <property type="entry name" value="UDP-Glycosyltransferase/glycogen phosphorylase"/>
    <property type="match status" value="1"/>
</dbReference>
<evidence type="ECO:0000256" key="3">
    <source>
        <dbReference type="ARBA" id="ARBA00043995"/>
    </source>
</evidence>
<dbReference type="GO" id="GO:0005829">
    <property type="term" value="C:cytosol"/>
    <property type="evidence" value="ECO:0007669"/>
    <property type="project" value="TreeGrafter"/>
</dbReference>
<evidence type="ECO:0000256" key="5">
    <source>
        <dbReference type="ARBA" id="ARBA00047503"/>
    </source>
</evidence>
<dbReference type="CDD" id="cd03789">
    <property type="entry name" value="GT9_LPS_heptosyltransferase"/>
    <property type="match status" value="1"/>
</dbReference>
<accession>A0A7V5XGR9</accession>
<gene>
    <name evidence="6" type="primary">waaF</name>
    <name evidence="6" type="ORF">ENM15_05025</name>
</gene>
<dbReference type="EC" id="2.4.99.24" evidence="4"/>
<dbReference type="GO" id="GO:0009244">
    <property type="term" value="P:lipopolysaccharide core region biosynthetic process"/>
    <property type="evidence" value="ECO:0007669"/>
    <property type="project" value="TreeGrafter"/>
</dbReference>
<dbReference type="EMBL" id="DRWR01000086">
    <property type="protein sequence ID" value="HHQ16159.1"/>
    <property type="molecule type" value="Genomic_DNA"/>
</dbReference>
<sequence>MVIRIPNWLGDALMATPVYYNLCQKEKIFLFGLSYIVNLFKFFPNIEVLYYERGNTKRNLETLKPFKEEVGLLLTNSFSSAWLFFRAGLRERWGYAKDFRSFLLTKAIKPLHQKIHQRDYYLYLLKALELPCEHKDLLLPLNEEIIDKAKTSLKELRDKPFIIIAPGAAYGPSKMWPKEYYKELASNLVKKGFAVIVVGSLKEKEVGDFINNGKKEVYNFCGKTDLTEVAGIFSLAKAVISNDSGLMHLAAALKVPQIAIFGSTDPEKTGPLNKKARVLKVDLSCSPCFKRTCKYGHYNCLKLISPNEVLETLEKLIL</sequence>
<name>A0A7V5XGR9_9BACT</name>
<evidence type="ECO:0000313" key="6">
    <source>
        <dbReference type="EMBL" id="HHQ16159.1"/>
    </source>
</evidence>
<evidence type="ECO:0000256" key="2">
    <source>
        <dbReference type="ARBA" id="ARBA00022679"/>
    </source>
</evidence>
<dbReference type="Pfam" id="PF01075">
    <property type="entry name" value="Glyco_transf_9"/>
    <property type="match status" value="1"/>
</dbReference>
<dbReference type="Gene3D" id="3.40.50.2000">
    <property type="entry name" value="Glycogen Phosphorylase B"/>
    <property type="match status" value="2"/>
</dbReference>
<evidence type="ECO:0000256" key="4">
    <source>
        <dbReference type="ARBA" id="ARBA00044042"/>
    </source>
</evidence>
<dbReference type="InterPro" id="IPR051199">
    <property type="entry name" value="LPS_LOS_Heptosyltrfase"/>
</dbReference>
<dbReference type="PANTHER" id="PTHR30160">
    <property type="entry name" value="TETRAACYLDISACCHARIDE 4'-KINASE-RELATED"/>
    <property type="match status" value="1"/>
</dbReference>
<keyword evidence="2 6" id="KW-0808">Transferase</keyword>
<dbReference type="AlphaFoldDB" id="A0A7V5XGR9"/>
<keyword evidence="1" id="KW-0328">Glycosyltransferase</keyword>
<dbReference type="InterPro" id="IPR002201">
    <property type="entry name" value="Glyco_trans_9"/>
</dbReference>
<organism evidence="6">
    <name type="scientific">Thermodesulfobacterium geofontis</name>
    <dbReference type="NCBI Taxonomy" id="1295609"/>
    <lineage>
        <taxon>Bacteria</taxon>
        <taxon>Pseudomonadati</taxon>
        <taxon>Thermodesulfobacteriota</taxon>
        <taxon>Thermodesulfobacteria</taxon>
        <taxon>Thermodesulfobacteriales</taxon>
        <taxon>Thermodesulfobacteriaceae</taxon>
        <taxon>Thermodesulfobacterium</taxon>
    </lineage>
</organism>
<dbReference type="InterPro" id="IPR011910">
    <property type="entry name" value="RfaF"/>
</dbReference>
<reference evidence="6" key="1">
    <citation type="journal article" date="2020" name="mSystems">
        <title>Genome- and Community-Level Interaction Insights into Carbon Utilization and Element Cycling Functions of Hydrothermarchaeota in Hydrothermal Sediment.</title>
        <authorList>
            <person name="Zhou Z."/>
            <person name="Liu Y."/>
            <person name="Xu W."/>
            <person name="Pan J."/>
            <person name="Luo Z.H."/>
            <person name="Li M."/>
        </authorList>
    </citation>
    <scope>NUCLEOTIDE SEQUENCE [LARGE SCALE GENOMIC DNA]</scope>
    <source>
        <strain evidence="6">SpSt-106</strain>
    </source>
</reference>
<protein>
    <recommendedName>
        <fullName evidence="4">lipopolysaccharide heptosyltransferase II</fullName>
        <ecNumber evidence="4">2.4.99.24</ecNumber>
    </recommendedName>
</protein>
<dbReference type="PANTHER" id="PTHR30160:SF7">
    <property type="entry name" value="ADP-HEPTOSE--LPS HEPTOSYLTRANSFERASE 2"/>
    <property type="match status" value="1"/>
</dbReference>
<comment type="similarity">
    <text evidence="3">Belongs to the glycosyltransferase 9 family.</text>
</comment>
<dbReference type="GO" id="GO:0008713">
    <property type="term" value="F:ADP-heptose-lipopolysaccharide heptosyltransferase activity"/>
    <property type="evidence" value="ECO:0007669"/>
    <property type="project" value="UniProtKB-EC"/>
</dbReference>
<proteinExistence type="inferred from homology"/>
<evidence type="ECO:0000256" key="1">
    <source>
        <dbReference type="ARBA" id="ARBA00022676"/>
    </source>
</evidence>